<dbReference type="CDD" id="cd03450">
    <property type="entry name" value="NodN"/>
    <property type="match status" value="1"/>
</dbReference>
<feature type="domain" description="MaoC-like" evidence="2">
    <location>
        <begin position="16"/>
        <end position="124"/>
    </location>
</feature>
<comment type="caution">
    <text evidence="3">The sequence shown here is derived from an EMBL/GenBank/DDBJ whole genome shotgun (WGS) entry which is preliminary data.</text>
</comment>
<organism evidence="3 4">
    <name type="scientific">Saccharomonospora amisosensis</name>
    <dbReference type="NCBI Taxonomy" id="1128677"/>
    <lineage>
        <taxon>Bacteria</taxon>
        <taxon>Bacillati</taxon>
        <taxon>Actinomycetota</taxon>
        <taxon>Actinomycetes</taxon>
        <taxon>Pseudonocardiales</taxon>
        <taxon>Pseudonocardiaceae</taxon>
        <taxon>Saccharomonospora</taxon>
    </lineage>
</organism>
<dbReference type="InterPro" id="IPR029069">
    <property type="entry name" value="HotDog_dom_sf"/>
</dbReference>
<keyword evidence="4" id="KW-1185">Reference proteome</keyword>
<dbReference type="Proteomes" id="UP000545493">
    <property type="component" value="Unassembled WGS sequence"/>
</dbReference>
<dbReference type="PANTHER" id="PTHR42993">
    <property type="entry name" value="MAOC-LIKE DEHYDRATASE DOMAIN-CONTAINING PROTEIN"/>
    <property type="match status" value="1"/>
</dbReference>
<dbReference type="AlphaFoldDB" id="A0A7X5ZR64"/>
<dbReference type="PANTHER" id="PTHR42993:SF1">
    <property type="entry name" value="MAOC-LIKE DEHYDRATASE DOMAIN-CONTAINING PROTEIN"/>
    <property type="match status" value="1"/>
</dbReference>
<evidence type="ECO:0000313" key="4">
    <source>
        <dbReference type="Proteomes" id="UP000545493"/>
    </source>
</evidence>
<dbReference type="SUPFAM" id="SSF54637">
    <property type="entry name" value="Thioesterase/thiol ester dehydrase-isomerase"/>
    <property type="match status" value="1"/>
</dbReference>
<dbReference type="EMBL" id="JAAOYM010000001">
    <property type="protein sequence ID" value="NIJ12507.1"/>
    <property type="molecule type" value="Genomic_DNA"/>
</dbReference>
<dbReference type="Pfam" id="PF01575">
    <property type="entry name" value="MaoC_dehydratas"/>
    <property type="match status" value="1"/>
</dbReference>
<sequence length="153" mass="16311">MTEPAVAVGVEGVKALVGQPLGYSAWHEVTQEQVNHFADATGDHQWIHVDPARAKDGPFGTTIAHGFLTLSLIPTVLPQILRFEGFSMGVNYGLDKARFPAPVPVGSKVRATAVVDEAMEIDGGVQTKLTVTFEIEGGGKPVCVAQSLVRQYV</sequence>
<evidence type="ECO:0000313" key="3">
    <source>
        <dbReference type="EMBL" id="NIJ12507.1"/>
    </source>
</evidence>
<dbReference type="InterPro" id="IPR002539">
    <property type="entry name" value="MaoC-like_dom"/>
</dbReference>
<evidence type="ECO:0000256" key="1">
    <source>
        <dbReference type="ARBA" id="ARBA00005254"/>
    </source>
</evidence>
<protein>
    <submittedName>
        <fullName evidence="3">Acyl dehydratase</fullName>
    </submittedName>
</protein>
<accession>A0A7X5ZR64</accession>
<proteinExistence type="inferred from homology"/>
<evidence type="ECO:0000259" key="2">
    <source>
        <dbReference type="Pfam" id="PF01575"/>
    </source>
</evidence>
<name>A0A7X5ZR64_9PSEU</name>
<dbReference type="RefSeq" id="WP_167171376.1">
    <property type="nucleotide sequence ID" value="NZ_JAAOYM010000001.1"/>
</dbReference>
<comment type="similarity">
    <text evidence="1">Belongs to the enoyl-CoA hydratase/isomerase family.</text>
</comment>
<reference evidence="3 4" key="1">
    <citation type="submission" date="2020-03" db="EMBL/GenBank/DDBJ databases">
        <title>Sequencing the genomes of 1000 actinobacteria strains.</title>
        <authorList>
            <person name="Klenk H.-P."/>
        </authorList>
    </citation>
    <scope>NUCLEOTIDE SEQUENCE [LARGE SCALE GENOMIC DNA]</scope>
    <source>
        <strain evidence="3 4">DSM 45685</strain>
    </source>
</reference>
<dbReference type="Gene3D" id="3.10.129.10">
    <property type="entry name" value="Hotdog Thioesterase"/>
    <property type="match status" value="1"/>
</dbReference>
<gene>
    <name evidence="3" type="ORF">FHU38_002851</name>
</gene>
<dbReference type="InterPro" id="IPR039375">
    <property type="entry name" value="NodN-like"/>
</dbReference>